<keyword evidence="2" id="KW-1185">Reference proteome</keyword>
<dbReference type="Proteomes" id="UP000237105">
    <property type="component" value="Unassembled WGS sequence"/>
</dbReference>
<comment type="caution">
    <text evidence="1">The sequence shown here is derived from an EMBL/GenBank/DDBJ whole genome shotgun (WGS) entry which is preliminary data.</text>
</comment>
<dbReference type="EMBL" id="JXTB01000001">
    <property type="protein sequence ID" value="PON80454.1"/>
    <property type="molecule type" value="Genomic_DNA"/>
</dbReference>
<name>A0A2P5E4H2_PARAD</name>
<proteinExistence type="predicted"/>
<sequence length="55" mass="6579">MVEVDRPKFGREGLKNWLWDVKFQMVCNQPRIWDELPEVGSEMDPSSRARLLREC</sequence>
<accession>A0A2P5E4H2</accession>
<evidence type="ECO:0000313" key="2">
    <source>
        <dbReference type="Proteomes" id="UP000237105"/>
    </source>
</evidence>
<organism evidence="1 2">
    <name type="scientific">Parasponia andersonii</name>
    <name type="common">Sponia andersonii</name>
    <dbReference type="NCBI Taxonomy" id="3476"/>
    <lineage>
        <taxon>Eukaryota</taxon>
        <taxon>Viridiplantae</taxon>
        <taxon>Streptophyta</taxon>
        <taxon>Embryophyta</taxon>
        <taxon>Tracheophyta</taxon>
        <taxon>Spermatophyta</taxon>
        <taxon>Magnoliopsida</taxon>
        <taxon>eudicotyledons</taxon>
        <taxon>Gunneridae</taxon>
        <taxon>Pentapetalae</taxon>
        <taxon>rosids</taxon>
        <taxon>fabids</taxon>
        <taxon>Rosales</taxon>
        <taxon>Cannabaceae</taxon>
        <taxon>Parasponia</taxon>
    </lineage>
</organism>
<protein>
    <submittedName>
        <fullName evidence="1">Uncharacterized protein</fullName>
    </submittedName>
</protein>
<dbReference type="AlphaFoldDB" id="A0A2P5E4H2"/>
<reference evidence="2" key="1">
    <citation type="submission" date="2016-06" db="EMBL/GenBank/DDBJ databases">
        <title>Parallel loss of symbiosis genes in relatives of nitrogen-fixing non-legume Parasponia.</title>
        <authorList>
            <person name="Van Velzen R."/>
            <person name="Holmer R."/>
            <person name="Bu F."/>
            <person name="Rutten L."/>
            <person name="Van Zeijl A."/>
            <person name="Liu W."/>
            <person name="Santuari L."/>
            <person name="Cao Q."/>
            <person name="Sharma T."/>
            <person name="Shen D."/>
            <person name="Roswanjaya Y."/>
            <person name="Wardhani T."/>
            <person name="Kalhor M.S."/>
            <person name="Jansen J."/>
            <person name="Van den Hoogen J."/>
            <person name="Gungor B."/>
            <person name="Hartog M."/>
            <person name="Hontelez J."/>
            <person name="Verver J."/>
            <person name="Yang W.-C."/>
            <person name="Schijlen E."/>
            <person name="Repin R."/>
            <person name="Schilthuizen M."/>
            <person name="Schranz E."/>
            <person name="Heidstra R."/>
            <person name="Miyata K."/>
            <person name="Fedorova E."/>
            <person name="Kohlen W."/>
            <person name="Bisseling T."/>
            <person name="Smit S."/>
            <person name="Geurts R."/>
        </authorList>
    </citation>
    <scope>NUCLEOTIDE SEQUENCE [LARGE SCALE GENOMIC DNA]</scope>
    <source>
        <strain evidence="2">cv. WU1-14</strain>
    </source>
</reference>
<gene>
    <name evidence="1" type="ORF">PanWU01x14_000100</name>
</gene>
<evidence type="ECO:0000313" key="1">
    <source>
        <dbReference type="EMBL" id="PON80454.1"/>
    </source>
</evidence>